<dbReference type="KEGG" id="tcb:TCARB_1109"/>
<dbReference type="Gene3D" id="3.30.1330.10">
    <property type="entry name" value="PurM-like, N-terminal domain"/>
    <property type="match status" value="1"/>
</dbReference>
<evidence type="ECO:0000313" key="4">
    <source>
        <dbReference type="EMBL" id="AJB42157.1"/>
    </source>
</evidence>
<dbReference type="GO" id="GO:0009030">
    <property type="term" value="F:thiamine-phosphate kinase activity"/>
    <property type="evidence" value="ECO:0007669"/>
    <property type="project" value="UniProtKB-EC"/>
</dbReference>
<evidence type="ECO:0000259" key="3">
    <source>
        <dbReference type="Pfam" id="PF02769"/>
    </source>
</evidence>
<comment type="similarity">
    <text evidence="1">Belongs to the HypE family.</text>
</comment>
<dbReference type="PANTHER" id="PTHR30303">
    <property type="entry name" value="HYDROGENASE ISOENZYMES FORMATION PROTEIN HYPE"/>
    <property type="match status" value="1"/>
</dbReference>
<protein>
    <submittedName>
        <fullName evidence="4">Thiamine-monophosphate kinase</fullName>
        <ecNumber evidence="4">2.7.4.16</ecNumber>
    </submittedName>
</protein>
<keyword evidence="4" id="KW-0808">Transferase</keyword>
<dbReference type="GeneID" id="25406522"/>
<reference evidence="5" key="1">
    <citation type="book" date="2010" name="EXTREMOPHILES" publisher="0:0-0">
        <title>Complete genome sequences of ten hyperthermophilic archaea reveal their metabolic capabilities and possible ecological roles.</title>
        <editorList>
            <person name="?"/>
        </editorList>
        <authorList>
            <person name="Ravin N.V."/>
            <person name="Mardanov A.V."/>
            <person name="Bonch-Osmolovskaya E.A."/>
            <person name="Skryabin K.G."/>
        </authorList>
    </citation>
    <scope>NUCLEOTIDE SEQUENCE [LARGE SCALE GENOMIC DNA]</scope>
    <source>
        <strain evidence="5">1505</strain>
    </source>
</reference>
<dbReference type="AlphaFoldDB" id="A0A3G1A974"/>
<dbReference type="PANTHER" id="PTHR30303:SF4">
    <property type="entry name" value="HYDROGENASE EXPRESSION_FORMATION PROTEIN HYPE"/>
    <property type="match status" value="1"/>
</dbReference>
<dbReference type="CDD" id="cd06061">
    <property type="entry name" value="PurM-like1"/>
    <property type="match status" value="1"/>
</dbReference>
<gene>
    <name evidence="4" type="ORF">TCARB_1109</name>
</gene>
<dbReference type="SUPFAM" id="SSF56042">
    <property type="entry name" value="PurM C-terminal domain-like"/>
    <property type="match status" value="1"/>
</dbReference>
<evidence type="ECO:0000259" key="2">
    <source>
        <dbReference type="Pfam" id="PF00586"/>
    </source>
</evidence>
<organism evidence="4 5">
    <name type="scientific">Thermofilum adornatum 1505</name>
    <dbReference type="NCBI Taxonomy" id="697581"/>
    <lineage>
        <taxon>Archaea</taxon>
        <taxon>Thermoproteota</taxon>
        <taxon>Thermoprotei</taxon>
        <taxon>Thermofilales</taxon>
        <taxon>Thermofilaceae</taxon>
        <taxon>Thermofilum</taxon>
    </lineage>
</organism>
<dbReference type="InterPro" id="IPR016188">
    <property type="entry name" value="PurM-like_N"/>
</dbReference>
<dbReference type="InterPro" id="IPR036921">
    <property type="entry name" value="PurM-like_N_sf"/>
</dbReference>
<evidence type="ECO:0000256" key="1">
    <source>
        <dbReference type="ARBA" id="ARBA00006243"/>
    </source>
</evidence>
<sequence>MKPYGKLSQEELSELLGILTRRDPSVLLGPAIGEDAAIVDLGDKVLVTHSDPITGASELAGWLSVHVVANDIATRGVKPSWLVTTLLLPQTFSREQLKKLASQIRSAADEIDATVIGGHTEITPGLDRPIIITTAFGVGEKEKFFTTSGARDGDLLVATKDAALEGTSIIATDFHDKLLGKIDKSILENAKNFIHEISVVKEALTAAQVHGVHAMHDATEGGILAAALEIAYASRLSIVLYEEKVPLRRETAQICRALGLDPLRLISSGTLLIAVQPESAPILIERLQKEGVKASIIGEFKKKGHSLLVKKTGEKIKIGLPVAEELWRLF</sequence>
<dbReference type="STRING" id="697581.TCARB_1109"/>
<dbReference type="EMBL" id="CP007493">
    <property type="protein sequence ID" value="AJB42157.1"/>
    <property type="molecule type" value="Genomic_DNA"/>
</dbReference>
<dbReference type="RefSeq" id="WP_052886968.1">
    <property type="nucleotide sequence ID" value="NZ_CP007493.1"/>
</dbReference>
<dbReference type="Proteomes" id="UP000266720">
    <property type="component" value="Chromosome"/>
</dbReference>
<dbReference type="InterPro" id="IPR036676">
    <property type="entry name" value="PurM-like_C_sf"/>
</dbReference>
<dbReference type="GO" id="GO:0051604">
    <property type="term" value="P:protein maturation"/>
    <property type="evidence" value="ECO:0007669"/>
    <property type="project" value="TreeGrafter"/>
</dbReference>
<keyword evidence="4" id="KW-0418">Kinase</keyword>
<accession>A0A3G1A974</accession>
<feature type="domain" description="PurM-like C-terminal" evidence="3">
    <location>
        <begin position="151"/>
        <end position="306"/>
    </location>
</feature>
<evidence type="ECO:0000313" key="5">
    <source>
        <dbReference type="Proteomes" id="UP000266720"/>
    </source>
</evidence>
<dbReference type="Pfam" id="PF02769">
    <property type="entry name" value="AIRS_C"/>
    <property type="match status" value="1"/>
</dbReference>
<dbReference type="InterPro" id="IPR011854">
    <property type="entry name" value="HypE"/>
</dbReference>
<dbReference type="EC" id="2.7.4.16" evidence="4"/>
<dbReference type="Pfam" id="PF00586">
    <property type="entry name" value="AIRS"/>
    <property type="match status" value="1"/>
</dbReference>
<feature type="domain" description="PurM-like N-terminal" evidence="2">
    <location>
        <begin position="33"/>
        <end position="138"/>
    </location>
</feature>
<dbReference type="SUPFAM" id="SSF55326">
    <property type="entry name" value="PurM N-terminal domain-like"/>
    <property type="match status" value="1"/>
</dbReference>
<dbReference type="InterPro" id="IPR010918">
    <property type="entry name" value="PurM-like_C_dom"/>
</dbReference>
<dbReference type="PIRSF" id="PIRSF005644">
    <property type="entry name" value="Hdrgns_mtr_HypE"/>
    <property type="match status" value="1"/>
</dbReference>
<name>A0A3G1A974_9CREN</name>
<dbReference type="Gene3D" id="3.90.650.10">
    <property type="entry name" value="PurM-like C-terminal domain"/>
    <property type="match status" value="1"/>
</dbReference>
<proteinExistence type="inferred from homology"/>